<dbReference type="GO" id="GO:0005524">
    <property type="term" value="F:ATP binding"/>
    <property type="evidence" value="ECO:0007669"/>
    <property type="project" value="UniProtKB-KW"/>
</dbReference>
<dbReference type="Pfam" id="PF00931">
    <property type="entry name" value="NB-ARC"/>
    <property type="match status" value="1"/>
</dbReference>
<proteinExistence type="inferred from homology"/>
<dbReference type="OrthoDB" id="777063at2759"/>
<evidence type="ECO:0000256" key="4">
    <source>
        <dbReference type="ARBA" id="ARBA00022741"/>
    </source>
</evidence>
<evidence type="ECO:0000313" key="12">
    <source>
        <dbReference type="Proteomes" id="UP000829196"/>
    </source>
</evidence>
<dbReference type="AlphaFoldDB" id="A0A8T3B2I9"/>
<evidence type="ECO:0000256" key="6">
    <source>
        <dbReference type="ARBA" id="ARBA00022840"/>
    </source>
</evidence>
<dbReference type="Gene3D" id="1.10.10.10">
    <property type="entry name" value="Winged helix-like DNA-binding domain superfamily/Winged helix DNA-binding domain"/>
    <property type="match status" value="1"/>
</dbReference>
<gene>
    <name evidence="11" type="ORF">KFK09_017265</name>
</gene>
<keyword evidence="12" id="KW-1185">Reference proteome</keyword>
<dbReference type="EMBL" id="JAGYWB010000012">
    <property type="protein sequence ID" value="KAI0502318.1"/>
    <property type="molecule type" value="Genomic_DNA"/>
</dbReference>
<dbReference type="Gene3D" id="3.40.50.300">
    <property type="entry name" value="P-loop containing nucleotide triphosphate hydrolases"/>
    <property type="match status" value="1"/>
</dbReference>
<evidence type="ECO:0000259" key="8">
    <source>
        <dbReference type="Pfam" id="PF00931"/>
    </source>
</evidence>
<evidence type="ECO:0000256" key="5">
    <source>
        <dbReference type="ARBA" id="ARBA00022821"/>
    </source>
</evidence>
<dbReference type="InterPro" id="IPR042197">
    <property type="entry name" value="Apaf_helical"/>
</dbReference>
<evidence type="ECO:0000259" key="10">
    <source>
        <dbReference type="Pfam" id="PF23559"/>
    </source>
</evidence>
<name>A0A8T3B2I9_DENNO</name>
<dbReference type="SMR" id="A0A8T3B2I9"/>
<keyword evidence="7" id="KW-0175">Coiled coil</keyword>
<dbReference type="PRINTS" id="PR00364">
    <property type="entry name" value="DISEASERSIST"/>
</dbReference>
<accession>A0A8T3B2I9</accession>
<dbReference type="Pfam" id="PF18052">
    <property type="entry name" value="Rx_N"/>
    <property type="match status" value="1"/>
</dbReference>
<dbReference type="InterPro" id="IPR058922">
    <property type="entry name" value="WHD_DRP"/>
</dbReference>
<dbReference type="GO" id="GO:0006952">
    <property type="term" value="P:defense response"/>
    <property type="evidence" value="ECO:0007669"/>
    <property type="project" value="UniProtKB-KW"/>
</dbReference>
<dbReference type="InterPro" id="IPR002182">
    <property type="entry name" value="NB-ARC"/>
</dbReference>
<dbReference type="Proteomes" id="UP000829196">
    <property type="component" value="Unassembled WGS sequence"/>
</dbReference>
<sequence length="556" mass="64280">MAEWFVGPIMEKIISACSEYLEEQVEWQTGMKEKLERLRENHPKIQAVVSFASQEQFSNPNTDLNRWIWQLRDAIDEAVDVLDDFEYTKHKGQELTKNTEETKLISMKNFLEKFVKRAFKWDPDLKRLEDAVQKLDKVSADVTTFLPLFDSAKQEEKVDFIRTRESGYVQENYLIGRQKDLEFVMQWLIRMPSNNPRTTDLYGNISLLSIVGHGGMGKTTLLQHVFKNEKAKDFDLKMWVCVSNNFDVKEILADMLESLKNERLRLETLEALQGCLKNEVMSKKFLLVLDDVWEEDPEQYTRKWEHVLAPLASGGFGSKILVTTRTDSVAQIFAQVMKNKVEILRLEGLEEDECLLLLNSYAFAGVENPPDDHEKLRVIARYIVKKLSRSPLAAKVIGGVLNYKIDEWHWRAVLESNILDQNSINSILRLSYIALSSPLKSCFAFCGMFEQDHSFFKDDLVRMWIALGFIQPSHIQELTIEDIGGRYFDVLVKKSFFDKFESGYGNSSYKMHDLLHELAQSVSMQECLRVNDGINLPSRIPKSLRHLSIQTSDQTS</sequence>
<dbReference type="PANTHER" id="PTHR36766:SF40">
    <property type="entry name" value="DISEASE RESISTANCE PROTEIN RGA3"/>
    <property type="match status" value="1"/>
</dbReference>
<evidence type="ECO:0000313" key="11">
    <source>
        <dbReference type="EMBL" id="KAI0502318.1"/>
    </source>
</evidence>
<dbReference type="Gene3D" id="1.10.8.430">
    <property type="entry name" value="Helical domain of apoptotic protease-activating factors"/>
    <property type="match status" value="1"/>
</dbReference>
<dbReference type="Gene3D" id="1.20.5.4130">
    <property type="match status" value="1"/>
</dbReference>
<feature type="coiled-coil region" evidence="7">
    <location>
        <begin position="249"/>
        <end position="279"/>
    </location>
</feature>
<dbReference type="PANTHER" id="PTHR36766">
    <property type="entry name" value="PLANT BROAD-SPECTRUM MILDEW RESISTANCE PROTEIN RPW8"/>
    <property type="match status" value="1"/>
</dbReference>
<keyword evidence="4" id="KW-0547">Nucleotide-binding</keyword>
<evidence type="ECO:0000256" key="7">
    <source>
        <dbReference type="SAM" id="Coils"/>
    </source>
</evidence>
<keyword evidence="2" id="KW-0433">Leucine-rich repeat</keyword>
<reference evidence="11" key="1">
    <citation type="journal article" date="2022" name="Front. Genet.">
        <title>Chromosome-Scale Assembly of the Dendrobium nobile Genome Provides Insights Into the Molecular Mechanism of the Biosynthesis of the Medicinal Active Ingredient of Dendrobium.</title>
        <authorList>
            <person name="Xu Q."/>
            <person name="Niu S.-C."/>
            <person name="Li K.-L."/>
            <person name="Zheng P.-J."/>
            <person name="Zhang X.-J."/>
            <person name="Jia Y."/>
            <person name="Liu Y."/>
            <person name="Niu Y.-X."/>
            <person name="Yu L.-H."/>
            <person name="Chen D.-F."/>
            <person name="Zhang G.-Q."/>
        </authorList>
    </citation>
    <scope>NUCLEOTIDE SEQUENCE</scope>
    <source>
        <tissue evidence="11">Leaf</tissue>
    </source>
</reference>
<feature type="domain" description="Disease resistance protein winged helix" evidence="10">
    <location>
        <begin position="448"/>
        <end position="519"/>
    </location>
</feature>
<keyword evidence="6" id="KW-0067">ATP-binding</keyword>
<dbReference type="InterPro" id="IPR036388">
    <property type="entry name" value="WH-like_DNA-bd_sf"/>
</dbReference>
<evidence type="ECO:0000256" key="2">
    <source>
        <dbReference type="ARBA" id="ARBA00022614"/>
    </source>
</evidence>
<keyword evidence="5" id="KW-0611">Plant defense</keyword>
<comment type="similarity">
    <text evidence="1">Belongs to the disease resistance NB-LRR family.</text>
</comment>
<keyword evidence="3" id="KW-0677">Repeat</keyword>
<evidence type="ECO:0000256" key="1">
    <source>
        <dbReference type="ARBA" id="ARBA00008894"/>
    </source>
</evidence>
<dbReference type="InterPro" id="IPR027417">
    <property type="entry name" value="P-loop_NTPase"/>
</dbReference>
<feature type="domain" description="Disease resistance N-terminal" evidence="9">
    <location>
        <begin position="10"/>
        <end position="94"/>
    </location>
</feature>
<dbReference type="Pfam" id="PF23559">
    <property type="entry name" value="WHD_DRP"/>
    <property type="match status" value="1"/>
</dbReference>
<dbReference type="SUPFAM" id="SSF52540">
    <property type="entry name" value="P-loop containing nucleoside triphosphate hydrolases"/>
    <property type="match status" value="1"/>
</dbReference>
<dbReference type="InterPro" id="IPR041118">
    <property type="entry name" value="Rx_N"/>
</dbReference>
<comment type="caution">
    <text evidence="11">The sequence shown here is derived from an EMBL/GenBank/DDBJ whole genome shotgun (WGS) entry which is preliminary data.</text>
</comment>
<feature type="domain" description="NB-ARC" evidence="8">
    <location>
        <begin position="203"/>
        <end position="364"/>
    </location>
</feature>
<protein>
    <submittedName>
        <fullName evidence="11">Uncharacterized protein</fullName>
    </submittedName>
</protein>
<dbReference type="GO" id="GO:0043531">
    <property type="term" value="F:ADP binding"/>
    <property type="evidence" value="ECO:0007669"/>
    <property type="project" value="InterPro"/>
</dbReference>
<evidence type="ECO:0000256" key="3">
    <source>
        <dbReference type="ARBA" id="ARBA00022737"/>
    </source>
</evidence>
<organism evidence="11 12">
    <name type="scientific">Dendrobium nobile</name>
    <name type="common">Orchid</name>
    <dbReference type="NCBI Taxonomy" id="94219"/>
    <lineage>
        <taxon>Eukaryota</taxon>
        <taxon>Viridiplantae</taxon>
        <taxon>Streptophyta</taxon>
        <taxon>Embryophyta</taxon>
        <taxon>Tracheophyta</taxon>
        <taxon>Spermatophyta</taxon>
        <taxon>Magnoliopsida</taxon>
        <taxon>Liliopsida</taxon>
        <taxon>Asparagales</taxon>
        <taxon>Orchidaceae</taxon>
        <taxon>Epidendroideae</taxon>
        <taxon>Malaxideae</taxon>
        <taxon>Dendrobiinae</taxon>
        <taxon>Dendrobium</taxon>
    </lineage>
</organism>
<evidence type="ECO:0000259" key="9">
    <source>
        <dbReference type="Pfam" id="PF18052"/>
    </source>
</evidence>